<feature type="region of interest" description="Disordered" evidence="1">
    <location>
        <begin position="1"/>
        <end position="75"/>
    </location>
</feature>
<dbReference type="Gramene" id="TuG1812G0200003482.01.T01">
    <property type="protein sequence ID" value="TuG1812G0200003482.01.T01.cds373356"/>
    <property type="gene ID" value="TuG1812G0200003482.01"/>
</dbReference>
<reference evidence="3" key="1">
    <citation type="journal article" date="2013" name="Nature">
        <title>Draft genome of the wheat A-genome progenitor Triticum urartu.</title>
        <authorList>
            <person name="Ling H.Q."/>
            <person name="Zhao S."/>
            <person name="Liu D."/>
            <person name="Wang J."/>
            <person name="Sun H."/>
            <person name="Zhang C."/>
            <person name="Fan H."/>
            <person name="Li D."/>
            <person name="Dong L."/>
            <person name="Tao Y."/>
            <person name="Gao C."/>
            <person name="Wu H."/>
            <person name="Li Y."/>
            <person name="Cui Y."/>
            <person name="Guo X."/>
            <person name="Zheng S."/>
            <person name="Wang B."/>
            <person name="Yu K."/>
            <person name="Liang Q."/>
            <person name="Yang W."/>
            <person name="Lou X."/>
            <person name="Chen J."/>
            <person name="Feng M."/>
            <person name="Jian J."/>
            <person name="Zhang X."/>
            <person name="Luo G."/>
            <person name="Jiang Y."/>
            <person name="Liu J."/>
            <person name="Wang Z."/>
            <person name="Sha Y."/>
            <person name="Zhang B."/>
            <person name="Wu H."/>
            <person name="Tang D."/>
            <person name="Shen Q."/>
            <person name="Xue P."/>
            <person name="Zou S."/>
            <person name="Wang X."/>
            <person name="Liu X."/>
            <person name="Wang F."/>
            <person name="Yang Y."/>
            <person name="An X."/>
            <person name="Dong Z."/>
            <person name="Zhang K."/>
            <person name="Zhang X."/>
            <person name="Luo M.C."/>
            <person name="Dvorak J."/>
            <person name="Tong Y."/>
            <person name="Wang J."/>
            <person name="Yang H."/>
            <person name="Li Z."/>
            <person name="Wang D."/>
            <person name="Zhang A."/>
            <person name="Wang J."/>
        </authorList>
    </citation>
    <scope>NUCLEOTIDE SEQUENCE</scope>
    <source>
        <strain evidence="3">cv. G1812</strain>
    </source>
</reference>
<keyword evidence="3" id="KW-1185">Reference proteome</keyword>
<accession>A0A8R7PG04</accession>
<dbReference type="EnsemblPlants" id="TuG1812G0200003482.01.T03">
    <property type="protein sequence ID" value="TuG1812G0200003482.01.T03.cds373356"/>
    <property type="gene ID" value="TuG1812G0200003482.01"/>
</dbReference>
<feature type="compositionally biased region" description="Pro residues" evidence="1">
    <location>
        <begin position="46"/>
        <end position="61"/>
    </location>
</feature>
<evidence type="ECO:0000313" key="2">
    <source>
        <dbReference type="EnsemblPlants" id="TuG1812G0200003482.01.T01.cds373356"/>
    </source>
</evidence>
<dbReference type="Gramene" id="TuG1812G0200003482.01.T02">
    <property type="protein sequence ID" value="TuG1812G0200003482.01.T02.cds373356"/>
    <property type="gene ID" value="TuG1812G0200003482.01"/>
</dbReference>
<proteinExistence type="predicted"/>
<dbReference type="AlphaFoldDB" id="A0A8R7PG04"/>
<reference evidence="2" key="2">
    <citation type="submission" date="2018-03" db="EMBL/GenBank/DDBJ databases">
        <title>The Triticum urartu genome reveals the dynamic nature of wheat genome evolution.</title>
        <authorList>
            <person name="Ling H."/>
            <person name="Ma B."/>
            <person name="Shi X."/>
            <person name="Liu H."/>
            <person name="Dong L."/>
            <person name="Sun H."/>
            <person name="Cao Y."/>
            <person name="Gao Q."/>
            <person name="Zheng S."/>
            <person name="Li Y."/>
            <person name="Yu Y."/>
            <person name="Du H."/>
            <person name="Qi M."/>
            <person name="Li Y."/>
            <person name="Yu H."/>
            <person name="Cui Y."/>
            <person name="Wang N."/>
            <person name="Chen C."/>
            <person name="Wu H."/>
            <person name="Zhao Y."/>
            <person name="Zhang J."/>
            <person name="Li Y."/>
            <person name="Zhou W."/>
            <person name="Zhang B."/>
            <person name="Hu W."/>
            <person name="Eijk M."/>
            <person name="Tang J."/>
            <person name="Witsenboer H."/>
            <person name="Zhao S."/>
            <person name="Li Z."/>
            <person name="Zhang A."/>
            <person name="Wang D."/>
            <person name="Liang C."/>
        </authorList>
    </citation>
    <scope>NUCLEOTIDE SEQUENCE [LARGE SCALE GENOMIC DNA]</scope>
    <source>
        <strain evidence="2">cv. G1812</strain>
    </source>
</reference>
<dbReference type="EnsemblPlants" id="TuG1812G0200003482.01.T01">
    <property type="protein sequence ID" value="TuG1812G0200003482.01.T01.cds373356"/>
    <property type="gene ID" value="TuG1812G0200003482.01"/>
</dbReference>
<evidence type="ECO:0000313" key="3">
    <source>
        <dbReference type="Proteomes" id="UP000015106"/>
    </source>
</evidence>
<dbReference type="Gramene" id="TuG1812G0200003482.01.T03">
    <property type="protein sequence ID" value="TuG1812G0200003482.01.T03.cds373356"/>
    <property type="gene ID" value="TuG1812G0200003482.01"/>
</dbReference>
<dbReference type="EnsemblPlants" id="TuG1812G0200003482.01.T02">
    <property type="protein sequence ID" value="TuG1812G0200003482.01.T02.cds373356"/>
    <property type="gene ID" value="TuG1812G0200003482.01"/>
</dbReference>
<protein>
    <submittedName>
        <fullName evidence="2">Uncharacterized protein</fullName>
    </submittedName>
</protein>
<reference evidence="2" key="3">
    <citation type="submission" date="2022-06" db="UniProtKB">
        <authorList>
            <consortium name="EnsemblPlants"/>
        </authorList>
    </citation>
    <scope>IDENTIFICATION</scope>
</reference>
<organism evidence="2 3">
    <name type="scientific">Triticum urartu</name>
    <name type="common">Red wild einkorn</name>
    <name type="synonym">Crithodium urartu</name>
    <dbReference type="NCBI Taxonomy" id="4572"/>
    <lineage>
        <taxon>Eukaryota</taxon>
        <taxon>Viridiplantae</taxon>
        <taxon>Streptophyta</taxon>
        <taxon>Embryophyta</taxon>
        <taxon>Tracheophyta</taxon>
        <taxon>Spermatophyta</taxon>
        <taxon>Magnoliopsida</taxon>
        <taxon>Liliopsida</taxon>
        <taxon>Poales</taxon>
        <taxon>Poaceae</taxon>
        <taxon>BOP clade</taxon>
        <taxon>Pooideae</taxon>
        <taxon>Triticodae</taxon>
        <taxon>Triticeae</taxon>
        <taxon>Triticinae</taxon>
        <taxon>Triticum</taxon>
    </lineage>
</organism>
<name>A0A8R7PG04_TRIUA</name>
<evidence type="ECO:0000256" key="1">
    <source>
        <dbReference type="SAM" id="MobiDB-lite"/>
    </source>
</evidence>
<sequence>MPPPPPTLRGCRPPSATLQCQLPPRPRADHRPPHLVPLLPDHAAEHPPPPRPPFAGPPATPKQPNLLHASSARLL</sequence>
<dbReference type="Proteomes" id="UP000015106">
    <property type="component" value="Chromosome 2"/>
</dbReference>